<evidence type="ECO:0000313" key="2">
    <source>
        <dbReference type="Proteomes" id="UP001168877"/>
    </source>
</evidence>
<dbReference type="EMBL" id="JAUESC010000004">
    <property type="protein sequence ID" value="KAK0596065.1"/>
    <property type="molecule type" value="Genomic_DNA"/>
</dbReference>
<sequence length="81" mass="9591">MEPSNKYEYGYEMNSSDEEESIVLRQRRGKNIFNSTKTKQNKKLTKLPFSLRISLRFSRSDFRLRSLQYLILGAEGCKHAR</sequence>
<name>A0AA39VXM1_ACESA</name>
<organism evidence="1 2">
    <name type="scientific">Acer saccharum</name>
    <name type="common">Sugar maple</name>
    <dbReference type="NCBI Taxonomy" id="4024"/>
    <lineage>
        <taxon>Eukaryota</taxon>
        <taxon>Viridiplantae</taxon>
        <taxon>Streptophyta</taxon>
        <taxon>Embryophyta</taxon>
        <taxon>Tracheophyta</taxon>
        <taxon>Spermatophyta</taxon>
        <taxon>Magnoliopsida</taxon>
        <taxon>eudicotyledons</taxon>
        <taxon>Gunneridae</taxon>
        <taxon>Pentapetalae</taxon>
        <taxon>rosids</taxon>
        <taxon>malvids</taxon>
        <taxon>Sapindales</taxon>
        <taxon>Sapindaceae</taxon>
        <taxon>Hippocastanoideae</taxon>
        <taxon>Acereae</taxon>
        <taxon>Acer</taxon>
    </lineage>
</organism>
<proteinExistence type="predicted"/>
<dbReference type="AlphaFoldDB" id="A0AA39VXM1"/>
<reference evidence="1" key="1">
    <citation type="journal article" date="2022" name="Plant J.">
        <title>Strategies of tolerance reflected in two North American maple genomes.</title>
        <authorList>
            <person name="McEvoy S.L."/>
            <person name="Sezen U.U."/>
            <person name="Trouern-Trend A."/>
            <person name="McMahon S.M."/>
            <person name="Schaberg P.G."/>
            <person name="Yang J."/>
            <person name="Wegrzyn J.L."/>
            <person name="Swenson N.G."/>
        </authorList>
    </citation>
    <scope>NUCLEOTIDE SEQUENCE</scope>
    <source>
        <strain evidence="1">NS2018</strain>
    </source>
</reference>
<evidence type="ECO:0000313" key="1">
    <source>
        <dbReference type="EMBL" id="KAK0596065.1"/>
    </source>
</evidence>
<protein>
    <submittedName>
        <fullName evidence="1">Uncharacterized protein</fullName>
    </submittedName>
</protein>
<accession>A0AA39VXM1</accession>
<keyword evidence="2" id="KW-1185">Reference proteome</keyword>
<gene>
    <name evidence="1" type="ORF">LWI29_012515</name>
</gene>
<comment type="caution">
    <text evidence="1">The sequence shown here is derived from an EMBL/GenBank/DDBJ whole genome shotgun (WGS) entry which is preliminary data.</text>
</comment>
<dbReference type="Proteomes" id="UP001168877">
    <property type="component" value="Unassembled WGS sequence"/>
</dbReference>
<reference evidence="1" key="2">
    <citation type="submission" date="2023-06" db="EMBL/GenBank/DDBJ databases">
        <authorList>
            <person name="Swenson N.G."/>
            <person name="Wegrzyn J.L."/>
            <person name="Mcevoy S.L."/>
        </authorList>
    </citation>
    <scope>NUCLEOTIDE SEQUENCE</scope>
    <source>
        <strain evidence="1">NS2018</strain>
        <tissue evidence="1">Leaf</tissue>
    </source>
</reference>